<sequence>MDQDSTTGRDRGGSVEPADRAAIAKARAQTPPQRGETYELRDPLNETTYRTPTMKEIVAHADRLQATRIVAVGQDGSRTPIHKIGGHWERQPTLRPQPPAPEQAVSDEAGTTGKRAAPRETAGRDTPPQTETRKPATAPTARDELEALRAARAAEIEAGLNERYVVKHATLTGDLTPLRRTEYRFRGDVQRVAFTETAFKLTTDQDHPSVARSMVDVAEARNWKALRVTGSDTFRRQVWMEATVRGVRALGYEPDAADLQLVQREREARQHNRIEPAREQATSPAEASAEGAKAKGNTGRGGGGRKAVLAALEAVLVDRKVPPKQRAAVMAAAEQNLARRMRDGETHRVKVYDAQAPSRRTEPKPTRDPSRVPAVERAFTQPTR</sequence>
<reference evidence="3 4" key="1">
    <citation type="submission" date="2019-03" db="EMBL/GenBank/DDBJ databases">
        <title>Genomic Encyclopedia of Type Strains, Phase IV (KMG-IV): sequencing the most valuable type-strain genomes for metagenomic binning, comparative biology and taxonomic classification.</title>
        <authorList>
            <person name="Goeker M."/>
        </authorList>
    </citation>
    <scope>NUCLEOTIDE SEQUENCE [LARGE SCALE GENOMIC DNA]</scope>
    <source>
        <strain evidence="3 4">DSM 1709</strain>
    </source>
</reference>
<protein>
    <recommendedName>
        <fullName evidence="2">Large polyvalent protein-associated domain-containing protein</fullName>
    </recommendedName>
</protein>
<feature type="compositionally biased region" description="Basic and acidic residues" evidence="1">
    <location>
        <begin position="340"/>
        <end position="351"/>
    </location>
</feature>
<gene>
    <name evidence="3" type="ORF">EV684_104125</name>
</gene>
<evidence type="ECO:0000259" key="2">
    <source>
        <dbReference type="Pfam" id="PF18821"/>
    </source>
</evidence>
<feature type="compositionally biased region" description="Low complexity" evidence="1">
    <location>
        <begin position="283"/>
        <end position="297"/>
    </location>
</feature>
<dbReference type="Pfam" id="PF18821">
    <property type="entry name" value="LPD7"/>
    <property type="match status" value="1"/>
</dbReference>
<feature type="compositionally biased region" description="Basic and acidic residues" evidence="1">
    <location>
        <begin position="266"/>
        <end position="278"/>
    </location>
</feature>
<proteinExistence type="predicted"/>
<feature type="region of interest" description="Disordered" evidence="1">
    <location>
        <begin position="339"/>
        <end position="384"/>
    </location>
</feature>
<feature type="region of interest" description="Disordered" evidence="1">
    <location>
        <begin position="266"/>
        <end position="304"/>
    </location>
</feature>
<feature type="compositionally biased region" description="Basic and acidic residues" evidence="1">
    <location>
        <begin position="359"/>
        <end position="370"/>
    </location>
</feature>
<evidence type="ECO:0000313" key="4">
    <source>
        <dbReference type="Proteomes" id="UP000295106"/>
    </source>
</evidence>
<dbReference type="InterPro" id="IPR040677">
    <property type="entry name" value="LPD7"/>
</dbReference>
<feature type="domain" description="Large polyvalent protein-associated" evidence="2">
    <location>
        <begin position="182"/>
        <end position="265"/>
    </location>
</feature>
<feature type="region of interest" description="Disordered" evidence="1">
    <location>
        <begin position="73"/>
        <end position="141"/>
    </location>
</feature>
<evidence type="ECO:0000313" key="3">
    <source>
        <dbReference type="EMBL" id="TCP03404.1"/>
    </source>
</evidence>
<comment type="caution">
    <text evidence="3">The sequence shown here is derived from an EMBL/GenBank/DDBJ whole genome shotgun (WGS) entry which is preliminary data.</text>
</comment>
<dbReference type="Proteomes" id="UP000295106">
    <property type="component" value="Unassembled WGS sequence"/>
</dbReference>
<dbReference type="EMBL" id="SLXD01000004">
    <property type="protein sequence ID" value="TCP03404.1"/>
    <property type="molecule type" value="Genomic_DNA"/>
</dbReference>
<dbReference type="RefSeq" id="WP_132645917.1">
    <property type="nucleotide sequence ID" value="NZ_CP181386.1"/>
</dbReference>
<organism evidence="3 4">
    <name type="scientific">Rubrivivax gelatinosus</name>
    <name type="common">Rhodocyclus gelatinosus</name>
    <name type="synonym">Rhodopseudomonas gelatinosa</name>
    <dbReference type="NCBI Taxonomy" id="28068"/>
    <lineage>
        <taxon>Bacteria</taxon>
        <taxon>Pseudomonadati</taxon>
        <taxon>Pseudomonadota</taxon>
        <taxon>Betaproteobacteria</taxon>
        <taxon>Burkholderiales</taxon>
        <taxon>Sphaerotilaceae</taxon>
        <taxon>Rubrivivax</taxon>
    </lineage>
</organism>
<evidence type="ECO:0000256" key="1">
    <source>
        <dbReference type="SAM" id="MobiDB-lite"/>
    </source>
</evidence>
<dbReference type="GeneID" id="99685737"/>
<dbReference type="OrthoDB" id="7235451at2"/>
<feature type="compositionally biased region" description="Basic and acidic residues" evidence="1">
    <location>
        <begin position="7"/>
        <end position="19"/>
    </location>
</feature>
<name>A0A4R2MFV0_RUBGE</name>
<feature type="region of interest" description="Disordered" evidence="1">
    <location>
        <begin position="1"/>
        <end position="51"/>
    </location>
</feature>
<dbReference type="AlphaFoldDB" id="A0A4R2MFV0"/>
<accession>A0A4R2MFV0</accession>